<comment type="caution">
    <text evidence="1">The sequence shown here is derived from an EMBL/GenBank/DDBJ whole genome shotgun (WGS) entry which is preliminary data.</text>
</comment>
<organism evidence="1 2">
    <name type="scientific">Candidatus Thiothrix phosphatis</name>
    <dbReference type="NCBI Taxonomy" id="3112415"/>
    <lineage>
        <taxon>Bacteria</taxon>
        <taxon>Pseudomonadati</taxon>
        <taxon>Pseudomonadota</taxon>
        <taxon>Gammaproteobacteria</taxon>
        <taxon>Thiotrichales</taxon>
        <taxon>Thiotrichaceae</taxon>
        <taxon>Thiothrix</taxon>
    </lineage>
</organism>
<name>A0ABU6CU75_9GAMM</name>
<dbReference type="Proteomes" id="UP001308005">
    <property type="component" value="Unassembled WGS sequence"/>
</dbReference>
<proteinExistence type="predicted"/>
<protein>
    <submittedName>
        <fullName evidence="1">DUF2288 domain-containing protein</fullName>
    </submittedName>
</protein>
<dbReference type="Pfam" id="PF10052">
    <property type="entry name" value="DUF2288"/>
    <property type="match status" value="1"/>
</dbReference>
<sequence>MEEMLPLRDRLNLETARINWAELERFFAAGKVIQVATGLDLVDVAAEFAQDNVTQIKSWLHNEQILPLPDDIAKRWAKTKPHNLWAVVVAPWVLIQERTTS</sequence>
<gene>
    <name evidence="1" type="ORF">VSS37_05165</name>
</gene>
<reference evidence="1 2" key="2">
    <citation type="submission" date="2024-01" db="EMBL/GenBank/DDBJ databases">
        <authorList>
            <person name="Xie X."/>
        </authorList>
    </citation>
    <scope>NUCLEOTIDE SEQUENCE [LARGE SCALE GENOMIC DNA]</scope>
    <source>
        <strain evidence="1">SCUT-1</strain>
    </source>
</reference>
<evidence type="ECO:0000313" key="1">
    <source>
        <dbReference type="EMBL" id="MEB4590360.1"/>
    </source>
</evidence>
<reference evidence="2" key="1">
    <citation type="submission" date="2023-07" db="EMBL/GenBank/DDBJ databases">
        <title>The carbon used by Thiothrix.</title>
        <authorList>
            <person name="Chen L."/>
        </authorList>
    </citation>
    <scope>NUCLEOTIDE SEQUENCE [LARGE SCALE GENOMIC DNA]</scope>
</reference>
<accession>A0ABU6CU75</accession>
<dbReference type="InterPro" id="IPR018741">
    <property type="entry name" value="DUF2288"/>
</dbReference>
<dbReference type="RefSeq" id="WP_324693655.1">
    <property type="nucleotide sequence ID" value="NZ_JAYMYJ010000043.1"/>
</dbReference>
<keyword evidence="2" id="KW-1185">Reference proteome</keyword>
<dbReference type="EMBL" id="JAYMYJ010000043">
    <property type="protein sequence ID" value="MEB4590360.1"/>
    <property type="molecule type" value="Genomic_DNA"/>
</dbReference>
<evidence type="ECO:0000313" key="2">
    <source>
        <dbReference type="Proteomes" id="UP001308005"/>
    </source>
</evidence>